<keyword evidence="5 6" id="KW-0539">Nucleus</keyword>
<evidence type="ECO:0000256" key="1">
    <source>
        <dbReference type="ARBA" id="ARBA00004604"/>
    </source>
</evidence>
<evidence type="ECO:0000256" key="4">
    <source>
        <dbReference type="ARBA" id="ARBA00022552"/>
    </source>
</evidence>
<dbReference type="OMA" id="SKKRQWE"/>
<evidence type="ECO:0000313" key="8">
    <source>
        <dbReference type="EMBL" id="OJT11785.1"/>
    </source>
</evidence>
<dbReference type="EMBL" id="MNAD01000575">
    <property type="protein sequence ID" value="OJT11785.1"/>
    <property type="molecule type" value="Genomic_DNA"/>
</dbReference>
<keyword evidence="4 6" id="KW-0698">rRNA processing</keyword>
<keyword evidence="9" id="KW-1185">Reference proteome</keyword>
<comment type="caution">
    <text evidence="8">The sequence shown here is derived from an EMBL/GenBank/DDBJ whole genome shotgun (WGS) entry which is preliminary data.</text>
</comment>
<dbReference type="GO" id="GO:0003725">
    <property type="term" value="F:double-stranded RNA binding"/>
    <property type="evidence" value="ECO:0007669"/>
    <property type="project" value="InterPro"/>
</dbReference>
<evidence type="ECO:0000256" key="7">
    <source>
        <dbReference type="SAM" id="MobiDB-lite"/>
    </source>
</evidence>
<dbReference type="Pfam" id="PF01201">
    <property type="entry name" value="Ribosomal_S8e"/>
    <property type="match status" value="1"/>
</dbReference>
<dbReference type="GO" id="GO:0042273">
    <property type="term" value="P:ribosomal large subunit biogenesis"/>
    <property type="evidence" value="ECO:0007669"/>
    <property type="project" value="UniProtKB-ARBA"/>
</dbReference>
<dbReference type="Pfam" id="PF06658">
    <property type="entry name" value="DUF1168"/>
    <property type="match status" value="1"/>
</dbReference>
<protein>
    <recommendedName>
        <fullName evidence="6">Ribosome biogenesis protein NSA2 homolog</fullName>
    </recommendedName>
</protein>
<dbReference type="OrthoDB" id="1847590at2759"/>
<dbReference type="InterPro" id="IPR039411">
    <property type="entry name" value="NSA2_fam"/>
</dbReference>
<evidence type="ECO:0000313" key="9">
    <source>
        <dbReference type="Proteomes" id="UP000184267"/>
    </source>
</evidence>
<name>A0A1M2VVZ8_TRAPU</name>
<comment type="function">
    <text evidence="6">Involved in the biogenesis of the 60S ribosomal subunit. May play a part in the quality control of pre-60S particles.</text>
</comment>
<comment type="similarity">
    <text evidence="2 6">Belongs to the eukaryotic ribosomal protein eS8 family. Ribosome biogenesis protein NSA2 subfamily.</text>
</comment>
<dbReference type="AlphaFoldDB" id="A0A1M2VVZ8"/>
<dbReference type="Gene3D" id="2.40.10.310">
    <property type="match status" value="1"/>
</dbReference>
<evidence type="ECO:0000256" key="3">
    <source>
        <dbReference type="ARBA" id="ARBA00022517"/>
    </source>
</evidence>
<sequence length="473" mass="53020">MNEYIEEHIKRHGRRLDYFEKKRKREAREAHRSSAVAQKAFGLKAKILHAKRHAEKVQMKKTLKAHDERNVKQKDSSSAPEGALPTYLLDREGQKDAKALSTAIKEKRKDKAAKYAVPLPKVRGIAEDEMFKVMRTGKSKKKAWKRMVTKATFVGEGFTRKPVKMERFIRPMALRYKKANVTHPDLKATFQLQILGVKKNPQSPMYTQLGVLTKGTVIEVNVSELGMVTAGGKVVFGKYAQITNNPENDGCINAVLPPSPSPAPGGSSQRHAATPLDKQRVQLEKLLKDPAKPAYIPPPPKDKSIRPAREMMKNVQGSSAGAGSGEFHVYKASRRREYERLKVMDEEAQKEAEEAEFERRKREREEQAEAKTSKNRAKRQKKKERAKGKGTEKDGQEDGPAAGPEASREHGDVPLKKRRLVNGKELVFRRPGEGSEDEDEDVGPMPQDAYDAIPDAPPVAIVDAAKITIIEED</sequence>
<dbReference type="InterPro" id="IPR009548">
    <property type="entry name" value="Prkrip1"/>
</dbReference>
<gene>
    <name evidence="8" type="ORF">TRAPUB_11675</name>
</gene>
<dbReference type="InterPro" id="IPR022309">
    <property type="entry name" value="Ribosomal_Se8/biogenesis_NSA2"/>
</dbReference>
<feature type="region of interest" description="Disordered" evidence="7">
    <location>
        <begin position="346"/>
        <end position="457"/>
    </location>
</feature>
<comment type="subunit">
    <text evidence="6">Component of the pre-66S ribosomal particle.</text>
</comment>
<evidence type="ECO:0000256" key="5">
    <source>
        <dbReference type="ARBA" id="ARBA00023242"/>
    </source>
</evidence>
<feature type="region of interest" description="Disordered" evidence="7">
    <location>
        <begin position="61"/>
        <end position="84"/>
    </location>
</feature>
<feature type="compositionally biased region" description="Basic and acidic residues" evidence="7">
    <location>
        <begin position="64"/>
        <end position="75"/>
    </location>
</feature>
<dbReference type="STRING" id="154538.A0A1M2VVZ8"/>
<proteinExistence type="inferred from homology"/>
<keyword evidence="3 6" id="KW-0690">Ribosome biogenesis</keyword>
<comment type="subcellular location">
    <subcellularLocation>
        <location evidence="1 6">Nucleus</location>
        <location evidence="1 6">Nucleolus</location>
    </subcellularLocation>
</comment>
<keyword evidence="6" id="KW-0687">Ribonucleoprotein</keyword>
<dbReference type="GO" id="GO:0006364">
    <property type="term" value="P:rRNA processing"/>
    <property type="evidence" value="ECO:0007669"/>
    <property type="project" value="UniProtKB-KW"/>
</dbReference>
<organism evidence="8 9">
    <name type="scientific">Trametes pubescens</name>
    <name type="common">White-rot fungus</name>
    <dbReference type="NCBI Taxonomy" id="154538"/>
    <lineage>
        <taxon>Eukaryota</taxon>
        <taxon>Fungi</taxon>
        <taxon>Dikarya</taxon>
        <taxon>Basidiomycota</taxon>
        <taxon>Agaricomycotina</taxon>
        <taxon>Agaricomycetes</taxon>
        <taxon>Polyporales</taxon>
        <taxon>Polyporaceae</taxon>
        <taxon>Trametes</taxon>
    </lineage>
</organism>
<feature type="compositionally biased region" description="Basic residues" evidence="7">
    <location>
        <begin position="373"/>
        <end position="386"/>
    </location>
</feature>
<dbReference type="Proteomes" id="UP000184267">
    <property type="component" value="Unassembled WGS sequence"/>
</dbReference>
<evidence type="ECO:0000256" key="6">
    <source>
        <dbReference type="RuleBase" id="RU367114"/>
    </source>
</evidence>
<feature type="compositionally biased region" description="Basic and acidic residues" evidence="7">
    <location>
        <begin position="406"/>
        <end position="415"/>
    </location>
</feature>
<dbReference type="GO" id="GO:0005730">
    <property type="term" value="C:nucleolus"/>
    <property type="evidence" value="ECO:0007669"/>
    <property type="project" value="UniProtKB-SubCell"/>
</dbReference>
<evidence type="ECO:0000256" key="2">
    <source>
        <dbReference type="ARBA" id="ARBA00005424"/>
    </source>
</evidence>
<feature type="compositionally biased region" description="Basic and acidic residues" evidence="7">
    <location>
        <begin position="387"/>
        <end position="396"/>
    </location>
</feature>
<dbReference type="PANTHER" id="PTHR12642">
    <property type="entry name" value="RIBOSOME BIOGENESIS PROTEIN NSA2 HOMOLOG"/>
    <property type="match status" value="1"/>
</dbReference>
<dbReference type="CDD" id="cd11381">
    <property type="entry name" value="NSA2"/>
    <property type="match status" value="1"/>
</dbReference>
<accession>A0A1M2VVZ8</accession>
<feature type="compositionally biased region" description="Basic and acidic residues" evidence="7">
    <location>
        <begin position="346"/>
        <end position="372"/>
    </location>
</feature>
<feature type="compositionally biased region" description="Low complexity" evidence="7">
    <location>
        <begin position="446"/>
        <end position="457"/>
    </location>
</feature>
<reference evidence="8 9" key="1">
    <citation type="submission" date="2016-10" db="EMBL/GenBank/DDBJ databases">
        <title>Genome sequence of the basidiomycete white-rot fungus Trametes pubescens.</title>
        <authorList>
            <person name="Makela M.R."/>
            <person name="Granchi Z."/>
            <person name="Peng M."/>
            <person name="De Vries R.P."/>
            <person name="Grigoriev I."/>
            <person name="Riley R."/>
            <person name="Hilden K."/>
        </authorList>
    </citation>
    <scope>NUCLEOTIDE SEQUENCE [LARGE SCALE GENOMIC DNA]</scope>
    <source>
        <strain evidence="8 9">FBCC735</strain>
    </source>
</reference>
<feature type="region of interest" description="Disordered" evidence="7">
    <location>
        <begin position="253"/>
        <end position="275"/>
    </location>
</feature>
<dbReference type="FunFam" id="2.40.10.310:FF:000001">
    <property type="entry name" value="NSA2, ribosome biogenesis homolog"/>
    <property type="match status" value="1"/>
</dbReference>
<dbReference type="GO" id="GO:0030684">
    <property type="term" value="C:preribosome"/>
    <property type="evidence" value="ECO:0007669"/>
    <property type="project" value="UniProtKB-ARBA"/>
</dbReference>